<evidence type="ECO:0000313" key="13">
    <source>
        <dbReference type="WBParaSite" id="PgR026_g086_t01"/>
    </source>
</evidence>
<feature type="domain" description="C3H1-type" evidence="11">
    <location>
        <begin position="689"/>
        <end position="709"/>
    </location>
</feature>
<dbReference type="WBParaSite" id="PgR026_g086_t01">
    <property type="protein sequence ID" value="PgR026_g086_t01"/>
    <property type="gene ID" value="PgR026_g086"/>
</dbReference>
<dbReference type="InterPro" id="IPR000571">
    <property type="entry name" value="Znf_CCCH"/>
</dbReference>
<dbReference type="Pfam" id="PF14608">
    <property type="entry name" value="zf-CCCH_2"/>
    <property type="match status" value="5"/>
</dbReference>
<keyword evidence="7 9" id="KW-0862">Zinc</keyword>
<evidence type="ECO:0000313" key="12">
    <source>
        <dbReference type="Proteomes" id="UP000887569"/>
    </source>
</evidence>
<feature type="region of interest" description="Disordered" evidence="10">
    <location>
        <begin position="500"/>
        <end position="589"/>
    </location>
</feature>
<feature type="compositionally biased region" description="Polar residues" evidence="10">
    <location>
        <begin position="327"/>
        <end position="338"/>
    </location>
</feature>
<evidence type="ECO:0000256" key="4">
    <source>
        <dbReference type="ARBA" id="ARBA00022723"/>
    </source>
</evidence>
<feature type="compositionally biased region" description="Basic and acidic residues" evidence="10">
    <location>
        <begin position="91"/>
        <end position="161"/>
    </location>
</feature>
<keyword evidence="4 9" id="KW-0479">Metal-binding</keyword>
<dbReference type="PANTHER" id="PTHR14738">
    <property type="entry name" value="ZINC FINGER CCCH DOMAIN-CONTAINING PROTEIN 14"/>
    <property type="match status" value="1"/>
</dbReference>
<feature type="compositionally biased region" description="Basic residues" evidence="10">
    <location>
        <begin position="186"/>
        <end position="199"/>
    </location>
</feature>
<organism evidence="12 15">
    <name type="scientific">Parascaris univalens</name>
    <name type="common">Nematode worm</name>
    <dbReference type="NCBI Taxonomy" id="6257"/>
    <lineage>
        <taxon>Eukaryota</taxon>
        <taxon>Metazoa</taxon>
        <taxon>Ecdysozoa</taxon>
        <taxon>Nematoda</taxon>
        <taxon>Chromadorea</taxon>
        <taxon>Rhabditida</taxon>
        <taxon>Spirurina</taxon>
        <taxon>Ascaridomorpha</taxon>
        <taxon>Ascaridoidea</taxon>
        <taxon>Ascarididae</taxon>
        <taxon>Parascaris</taxon>
    </lineage>
</organism>
<dbReference type="GO" id="GO:0008270">
    <property type="term" value="F:zinc ion binding"/>
    <property type="evidence" value="ECO:0007669"/>
    <property type="project" value="UniProtKB-KW"/>
</dbReference>
<feature type="compositionally biased region" description="Basic and acidic residues" evidence="10">
    <location>
        <begin position="206"/>
        <end position="262"/>
    </location>
</feature>
<comment type="subcellular location">
    <subcellularLocation>
        <location evidence="1">Nucleus</location>
    </subcellularLocation>
</comment>
<keyword evidence="5" id="KW-0677">Repeat</keyword>
<feature type="compositionally biased region" description="Basic and acidic residues" evidence="10">
    <location>
        <begin position="500"/>
        <end position="511"/>
    </location>
</feature>
<evidence type="ECO:0000256" key="1">
    <source>
        <dbReference type="ARBA" id="ARBA00004123"/>
    </source>
</evidence>
<name>A0A915B770_PARUN</name>
<evidence type="ECO:0000256" key="6">
    <source>
        <dbReference type="ARBA" id="ARBA00022771"/>
    </source>
</evidence>
<dbReference type="GO" id="GO:0008143">
    <property type="term" value="F:poly(A) binding"/>
    <property type="evidence" value="ECO:0007669"/>
    <property type="project" value="InterPro"/>
</dbReference>
<evidence type="ECO:0000256" key="10">
    <source>
        <dbReference type="SAM" id="MobiDB-lite"/>
    </source>
</evidence>
<keyword evidence="8" id="KW-0539">Nucleus</keyword>
<dbReference type="WBParaSite" id="PgR026_g086_t05">
    <property type="protein sequence ID" value="PgR026_g086_t05"/>
    <property type="gene ID" value="PgR026_g086"/>
</dbReference>
<dbReference type="AlphaFoldDB" id="A0A915B770"/>
<feature type="region of interest" description="Disordered" evidence="10">
    <location>
        <begin position="373"/>
        <end position="409"/>
    </location>
</feature>
<evidence type="ECO:0000313" key="15">
    <source>
        <dbReference type="WBParaSite" id="PgR026_g086_t03"/>
    </source>
</evidence>
<dbReference type="PROSITE" id="PS50103">
    <property type="entry name" value="ZF_C3H1"/>
    <property type="match status" value="1"/>
</dbReference>
<feature type="compositionally biased region" description="Basic and acidic residues" evidence="10">
    <location>
        <begin position="171"/>
        <end position="185"/>
    </location>
</feature>
<dbReference type="PANTHER" id="PTHR14738:SF29">
    <property type="entry name" value="ZINC FINGER CCCH DOMAIN-CONTAINING PROTEIN 14"/>
    <property type="match status" value="1"/>
</dbReference>
<feature type="compositionally biased region" description="Basic and acidic residues" evidence="10">
    <location>
        <begin position="272"/>
        <end position="284"/>
    </location>
</feature>
<keyword evidence="12" id="KW-1185">Reference proteome</keyword>
<evidence type="ECO:0000256" key="5">
    <source>
        <dbReference type="ARBA" id="ARBA00022737"/>
    </source>
</evidence>
<dbReference type="GO" id="GO:0043488">
    <property type="term" value="P:regulation of mRNA stability"/>
    <property type="evidence" value="ECO:0007669"/>
    <property type="project" value="InterPro"/>
</dbReference>
<sequence length="816" mass="91284">MATTNSEVSKKIRAAIKAKLEELGVYVDEELPDYIMVMIANKKEKTQMKDDLQLFLGKNSIKFVDWLFDIFERLQTVGTVSSAIATVETSQAKKKESDSMKGNEKSRDEFDERKRERKRRESDNKMKDLAKEREGERSKERDRDREKKEKEREREKYEAKVVKSKPSSSSRRRDASPISSHDKTTTRKKSEHSSSHTRKGSASSTGRREEEKRVSGEKVERKQERKLGKEKQDERKNEEKQEVIVKSDTKKSKEREKYESPLKKAAQSSAPREVEKAPRDIEKVPRKRRISPPKSISPIADVKTTHAETITRQQPKVSSVAVAKMPQNEQPKTVSSQVLVKRKMPDKENAKQQSGGVKSLFLKAIKEAGETTRIASQSAGYGASSSHKKNVEPQKSTTKDEDELSVVEDGTIEIDDYGDLEDALVVMPATSSGGDGEHMRSVVHEAEECVESEQEIEPSPQKKKRILAPATTKKEEPKFFITMKGQRVTSVASGTQKLKVSVEDAKKQTERTKKRRNEANPILAHLNLPLSDKHGGRKMEGVEDSELPQKKARKEQKNAPEGVENDAAIASDGAVVSEGSVDSRRTPVWDGQIQLEEDDSSDDEAQIDAVLASAQSISAGFDEVPPTPTLTKPAFFLAQNQSQPSTRSGQLTMPSPLASASGEKLMERCKFWPNCRLEENCVYIHPSKPCSNFPKCHFGDRCLYVHPLCKFDRTCTNPRCPYMHSLKPLGTVVAASTPAAASTPVKQQLVPTAPLSSTIPCKFAGRCANANCTYKHPKLCRFGERCANRSCYFWHPKLNIGTALSAKYKWKASTSS</sequence>
<evidence type="ECO:0000256" key="3">
    <source>
        <dbReference type="ARBA" id="ARBA00015071"/>
    </source>
</evidence>
<feature type="zinc finger region" description="C3H1-type" evidence="9">
    <location>
        <begin position="689"/>
        <end position="709"/>
    </location>
</feature>
<reference evidence="13 14" key="1">
    <citation type="submission" date="2022-11" db="UniProtKB">
        <authorList>
            <consortium name="WormBaseParasite"/>
        </authorList>
    </citation>
    <scope>IDENTIFICATION</scope>
</reference>
<feature type="compositionally biased region" description="Low complexity" evidence="10">
    <location>
        <begin position="375"/>
        <end position="385"/>
    </location>
</feature>
<dbReference type="InterPro" id="IPR040366">
    <property type="entry name" value="Nab2/ZC3H14"/>
</dbReference>
<dbReference type="Gene3D" id="1.20.1390.10">
    <property type="entry name" value="PWI domain"/>
    <property type="match status" value="1"/>
</dbReference>
<feature type="region of interest" description="Disordered" evidence="10">
    <location>
        <begin position="88"/>
        <end position="355"/>
    </location>
</feature>
<dbReference type="Proteomes" id="UP000887569">
    <property type="component" value="Unplaced"/>
</dbReference>
<evidence type="ECO:0000256" key="9">
    <source>
        <dbReference type="PROSITE-ProRule" id="PRU00723"/>
    </source>
</evidence>
<feature type="compositionally biased region" description="Polar residues" evidence="10">
    <location>
        <begin position="307"/>
        <end position="317"/>
    </location>
</feature>
<dbReference type="Gene3D" id="4.10.1000.30">
    <property type="match status" value="1"/>
</dbReference>
<evidence type="ECO:0000313" key="14">
    <source>
        <dbReference type="WBParaSite" id="PgR026_g086_t02"/>
    </source>
</evidence>
<comment type="similarity">
    <text evidence="2">Belongs to the ZC3H14 family.</text>
</comment>
<dbReference type="WBParaSite" id="PgR026_g086_t04">
    <property type="protein sequence ID" value="PgR026_g086_t04"/>
    <property type="gene ID" value="PgR026_g086"/>
</dbReference>
<dbReference type="SMART" id="SM00356">
    <property type="entry name" value="ZnF_C3H1"/>
    <property type="match status" value="3"/>
</dbReference>
<dbReference type="WBParaSite" id="PgR026_g086_t02">
    <property type="protein sequence ID" value="PgR026_g086_t02"/>
    <property type="gene ID" value="PgR026_g086"/>
</dbReference>
<keyword evidence="6 9" id="KW-0863">Zinc-finger</keyword>
<evidence type="ECO:0000256" key="2">
    <source>
        <dbReference type="ARBA" id="ARBA00008423"/>
    </source>
</evidence>
<evidence type="ECO:0000259" key="11">
    <source>
        <dbReference type="PROSITE" id="PS50103"/>
    </source>
</evidence>
<dbReference type="FunFam" id="4.10.1000.40:FF:000006">
    <property type="entry name" value="Zinc finger CCCH domain-containing protein 14"/>
    <property type="match status" value="1"/>
</dbReference>
<feature type="compositionally biased region" description="Acidic residues" evidence="10">
    <location>
        <begin position="400"/>
        <end position="409"/>
    </location>
</feature>
<dbReference type="GO" id="GO:0005737">
    <property type="term" value="C:cytoplasm"/>
    <property type="evidence" value="ECO:0007669"/>
    <property type="project" value="TreeGrafter"/>
</dbReference>
<feature type="compositionally biased region" description="Basic and acidic residues" evidence="10">
    <location>
        <begin position="531"/>
        <end position="541"/>
    </location>
</feature>
<accession>A0A915B770</accession>
<evidence type="ECO:0000256" key="8">
    <source>
        <dbReference type="ARBA" id="ARBA00023242"/>
    </source>
</evidence>
<dbReference type="Gene3D" id="4.10.1000.40">
    <property type="match status" value="1"/>
</dbReference>
<protein>
    <recommendedName>
        <fullName evidence="3">Zinc finger CCCH domain-containing protein 14</fullName>
    </recommendedName>
</protein>
<dbReference type="WBParaSite" id="PgR026_g086_t03">
    <property type="protein sequence ID" value="PgR026_g086_t03"/>
    <property type="gene ID" value="PgR026_g086"/>
</dbReference>
<proteinExistence type="inferred from homology"/>
<evidence type="ECO:0000256" key="7">
    <source>
        <dbReference type="ARBA" id="ARBA00022833"/>
    </source>
</evidence>
<dbReference type="GO" id="GO:0005634">
    <property type="term" value="C:nucleus"/>
    <property type="evidence" value="ECO:0007669"/>
    <property type="project" value="UniProtKB-SubCell"/>
</dbReference>